<accession>A0ABR4CVE7</accession>
<name>A0ABR4CVE7_9HELO</name>
<sequence>MAAMPLVKLWLDRCDVTHNSSCSLADPSFVPTRLIDLSGKFPKLKVVAKSESGVKYATLSHCWGTIKRPVLTGQALPSFCSRIPPAALSTTFKDAMMIAQYLGFAYIWIDSLCIIQDSSDDWRREAALMSLVYGCSGLNISAAGAADGSIGCFFEQQESFVKYIKEHISSGVSSNGTNSPDGPLMRRGWCLQERLLAPRSLLCSRSQLFWECDGLYACELYPQGYELQGKGRRLRRSNLDLGSTTFSAVTAWEEVVELYCMCDLTMSRDRLVAISGLARAAASPMLGQYFAGLWRNGMEFQLCWYQGIEWSSRPDVYRAPSWSWASIDGPKVFYSQEVDISAPPKNLFVSVRDVVIQYLEKGNPFGEIVSGTVSINCAHLLRISIGNVEGLAELYTEIFIEECSTKTIIRQDCTEDFIPGESGAPIDIFALPMMDMHGGDICGLLLVPTGLSAGQYRRIGHFGFPYQDDPFSAEFEQILLSGRGKVGSDAYAKITRDKSQNELRIIDII</sequence>
<dbReference type="EMBL" id="JAZHXI010000003">
    <property type="protein sequence ID" value="KAL2073914.1"/>
    <property type="molecule type" value="Genomic_DNA"/>
</dbReference>
<evidence type="ECO:0000313" key="3">
    <source>
        <dbReference type="Proteomes" id="UP001595075"/>
    </source>
</evidence>
<dbReference type="Proteomes" id="UP001595075">
    <property type="component" value="Unassembled WGS sequence"/>
</dbReference>
<feature type="domain" description="Heterokaryon incompatibility" evidence="1">
    <location>
        <begin position="56"/>
        <end position="193"/>
    </location>
</feature>
<evidence type="ECO:0000313" key="2">
    <source>
        <dbReference type="EMBL" id="KAL2073914.1"/>
    </source>
</evidence>
<dbReference type="Pfam" id="PF06985">
    <property type="entry name" value="HET"/>
    <property type="match status" value="1"/>
</dbReference>
<dbReference type="InterPro" id="IPR010730">
    <property type="entry name" value="HET"/>
</dbReference>
<comment type="caution">
    <text evidence="2">The sequence shown here is derived from an EMBL/GenBank/DDBJ whole genome shotgun (WGS) entry which is preliminary data.</text>
</comment>
<evidence type="ECO:0000259" key="1">
    <source>
        <dbReference type="Pfam" id="PF06985"/>
    </source>
</evidence>
<dbReference type="PANTHER" id="PTHR33112">
    <property type="entry name" value="DOMAIN PROTEIN, PUTATIVE-RELATED"/>
    <property type="match status" value="1"/>
</dbReference>
<organism evidence="2 3">
    <name type="scientific">Oculimacula yallundae</name>
    <dbReference type="NCBI Taxonomy" id="86028"/>
    <lineage>
        <taxon>Eukaryota</taxon>
        <taxon>Fungi</taxon>
        <taxon>Dikarya</taxon>
        <taxon>Ascomycota</taxon>
        <taxon>Pezizomycotina</taxon>
        <taxon>Leotiomycetes</taxon>
        <taxon>Helotiales</taxon>
        <taxon>Ploettnerulaceae</taxon>
        <taxon>Oculimacula</taxon>
    </lineage>
</organism>
<gene>
    <name evidence="2" type="ORF">VTL71DRAFT_11240</name>
</gene>
<proteinExistence type="predicted"/>
<reference evidence="2 3" key="1">
    <citation type="journal article" date="2024" name="Commun. Biol.">
        <title>Comparative genomic analysis of thermophilic fungi reveals convergent evolutionary adaptations and gene losses.</title>
        <authorList>
            <person name="Steindorff A.S."/>
            <person name="Aguilar-Pontes M.V."/>
            <person name="Robinson A.J."/>
            <person name="Andreopoulos B."/>
            <person name="LaButti K."/>
            <person name="Kuo A."/>
            <person name="Mondo S."/>
            <person name="Riley R."/>
            <person name="Otillar R."/>
            <person name="Haridas S."/>
            <person name="Lipzen A."/>
            <person name="Grimwood J."/>
            <person name="Schmutz J."/>
            <person name="Clum A."/>
            <person name="Reid I.D."/>
            <person name="Moisan M.C."/>
            <person name="Butler G."/>
            <person name="Nguyen T.T.M."/>
            <person name="Dewar K."/>
            <person name="Conant G."/>
            <person name="Drula E."/>
            <person name="Henrissat B."/>
            <person name="Hansel C."/>
            <person name="Singer S."/>
            <person name="Hutchinson M.I."/>
            <person name="de Vries R.P."/>
            <person name="Natvig D.O."/>
            <person name="Powell A.J."/>
            <person name="Tsang A."/>
            <person name="Grigoriev I.V."/>
        </authorList>
    </citation>
    <scope>NUCLEOTIDE SEQUENCE [LARGE SCALE GENOMIC DNA]</scope>
    <source>
        <strain evidence="2 3">CBS 494.80</strain>
    </source>
</reference>
<keyword evidence="3" id="KW-1185">Reference proteome</keyword>
<dbReference type="PANTHER" id="PTHR33112:SF8">
    <property type="entry name" value="HETEROKARYON INCOMPATIBILITY DOMAIN-CONTAINING PROTEIN"/>
    <property type="match status" value="1"/>
</dbReference>
<protein>
    <recommendedName>
        <fullName evidence="1">Heterokaryon incompatibility domain-containing protein</fullName>
    </recommendedName>
</protein>